<dbReference type="AlphaFoldDB" id="A0AAV9X3Q6"/>
<sequence length="448" mass="49651">METIQNVYFIGIGGIGMSALARYFKNAGKSVAGYDKTPTTLTQKLQTEDILIHFDDNIESIPESFTKQNTLVVFTPSIPLSHTELIYFRENGYIMKKRAEVLGIVTKETYCLAVAGSHGKTTTTSILAHILFQSGVDVTAFVGGVIENYGTNLIGNGTKVTVVEADEFDRSFLHLSPNMACITSMDADHLDIYGDRSSVEAAYHEFAAKIRDREYLFISQGLSLVGATIGVDDDADIKVFNIRINNGEYLFDVKTPDEILSNLSFGLPGQHNLRNAAMALGMARKFGVSVDKIREGLASFKGVQRRFSYHIKTDGLVYIDDYAHHPAEIDAVFRALQELYPSKKVLAIFQPHLFSRTRDFADDFAKSLSLFDTVFLLDIYPARELPIEGITSSWLLSKIENPNKKLVSKDDLISEIIESDPEIILTIGPGSIGELVPVIKKALSDRLE</sequence>
<evidence type="ECO:0000256" key="7">
    <source>
        <dbReference type="ARBA" id="ARBA00022840"/>
    </source>
</evidence>
<dbReference type="InterPro" id="IPR000713">
    <property type="entry name" value="Mur_ligase_N"/>
</dbReference>
<feature type="domain" description="Mur ligase N-terminal catalytic" evidence="9">
    <location>
        <begin position="7"/>
        <end position="108"/>
    </location>
</feature>
<dbReference type="GO" id="GO:0005524">
    <property type="term" value="F:ATP binding"/>
    <property type="evidence" value="ECO:0007669"/>
    <property type="project" value="UniProtKB-KW"/>
</dbReference>
<keyword evidence="6" id="KW-0547">Nucleotide-binding</keyword>
<evidence type="ECO:0000313" key="13">
    <source>
        <dbReference type="Proteomes" id="UP001365542"/>
    </source>
</evidence>
<dbReference type="SUPFAM" id="SSF53623">
    <property type="entry name" value="MurD-like peptide ligases, catalytic domain"/>
    <property type="match status" value="1"/>
</dbReference>
<feature type="domain" description="Mur ligase central" evidence="11">
    <location>
        <begin position="114"/>
        <end position="283"/>
    </location>
</feature>
<dbReference type="GO" id="GO:0005737">
    <property type="term" value="C:cytoplasm"/>
    <property type="evidence" value="ECO:0007669"/>
    <property type="project" value="UniProtKB-SubCell"/>
</dbReference>
<organism evidence="12 13">
    <name type="scientific">Orbilia ellipsospora</name>
    <dbReference type="NCBI Taxonomy" id="2528407"/>
    <lineage>
        <taxon>Eukaryota</taxon>
        <taxon>Fungi</taxon>
        <taxon>Dikarya</taxon>
        <taxon>Ascomycota</taxon>
        <taxon>Pezizomycotina</taxon>
        <taxon>Orbiliomycetes</taxon>
        <taxon>Orbiliales</taxon>
        <taxon>Orbiliaceae</taxon>
        <taxon>Orbilia</taxon>
    </lineage>
</organism>
<evidence type="ECO:0000256" key="1">
    <source>
        <dbReference type="ARBA" id="ARBA00004496"/>
    </source>
</evidence>
<dbReference type="SUPFAM" id="SSF51984">
    <property type="entry name" value="MurCD N-terminal domain"/>
    <property type="match status" value="1"/>
</dbReference>
<comment type="pathway">
    <text evidence="2">Cell wall biogenesis; peptidoglycan biosynthesis.</text>
</comment>
<comment type="subcellular location">
    <subcellularLocation>
        <location evidence="1">Cytoplasm</location>
    </subcellularLocation>
</comment>
<keyword evidence="7" id="KW-0067">ATP-binding</keyword>
<evidence type="ECO:0000259" key="10">
    <source>
        <dbReference type="Pfam" id="PF02875"/>
    </source>
</evidence>
<evidence type="ECO:0000259" key="9">
    <source>
        <dbReference type="Pfam" id="PF01225"/>
    </source>
</evidence>
<evidence type="ECO:0000313" key="12">
    <source>
        <dbReference type="EMBL" id="KAK6535362.1"/>
    </source>
</evidence>
<dbReference type="InterPro" id="IPR036615">
    <property type="entry name" value="Mur_ligase_C_dom_sf"/>
</dbReference>
<dbReference type="Gene3D" id="3.40.50.720">
    <property type="entry name" value="NAD(P)-binding Rossmann-like Domain"/>
    <property type="match status" value="1"/>
</dbReference>
<proteinExistence type="inferred from homology"/>
<evidence type="ECO:0000256" key="6">
    <source>
        <dbReference type="ARBA" id="ARBA00022741"/>
    </source>
</evidence>
<evidence type="ECO:0000256" key="3">
    <source>
        <dbReference type="ARBA" id="ARBA00012211"/>
    </source>
</evidence>
<dbReference type="SUPFAM" id="SSF53244">
    <property type="entry name" value="MurD-like peptide ligases, peptide-binding domain"/>
    <property type="match status" value="1"/>
</dbReference>
<dbReference type="Pfam" id="PF08245">
    <property type="entry name" value="Mur_ligase_M"/>
    <property type="match status" value="1"/>
</dbReference>
<dbReference type="EC" id="6.3.2.8" evidence="3"/>
<dbReference type="EMBL" id="JAVHJO010000010">
    <property type="protein sequence ID" value="KAK6535362.1"/>
    <property type="molecule type" value="Genomic_DNA"/>
</dbReference>
<feature type="domain" description="Mur ligase C-terminal" evidence="10">
    <location>
        <begin position="305"/>
        <end position="413"/>
    </location>
</feature>
<gene>
    <name evidence="12" type="ORF">TWF694_001823</name>
</gene>
<dbReference type="HAMAP" id="MF_00046">
    <property type="entry name" value="MurC"/>
    <property type="match status" value="1"/>
</dbReference>
<keyword evidence="5" id="KW-0436">Ligase</keyword>
<evidence type="ECO:0000259" key="11">
    <source>
        <dbReference type="Pfam" id="PF08245"/>
    </source>
</evidence>
<evidence type="ECO:0000256" key="8">
    <source>
        <dbReference type="ARBA" id="ARBA00047833"/>
    </source>
</evidence>
<dbReference type="Gene3D" id="3.90.190.20">
    <property type="entry name" value="Mur ligase, C-terminal domain"/>
    <property type="match status" value="1"/>
</dbReference>
<dbReference type="Pfam" id="PF02875">
    <property type="entry name" value="Mur_ligase_C"/>
    <property type="match status" value="1"/>
</dbReference>
<protein>
    <recommendedName>
        <fullName evidence="3">UDP-N-acetylmuramate--L-alanine ligase</fullName>
        <ecNumber evidence="3">6.3.2.8</ecNumber>
    </recommendedName>
</protein>
<keyword evidence="4" id="KW-0963">Cytoplasm</keyword>
<accession>A0AAV9X3Q6</accession>
<name>A0AAV9X3Q6_9PEZI</name>
<keyword evidence="13" id="KW-1185">Reference proteome</keyword>
<dbReference type="InterPro" id="IPR050061">
    <property type="entry name" value="MurCDEF_pg_biosynth"/>
</dbReference>
<evidence type="ECO:0000256" key="2">
    <source>
        <dbReference type="ARBA" id="ARBA00004752"/>
    </source>
</evidence>
<dbReference type="Gene3D" id="3.40.1190.10">
    <property type="entry name" value="Mur-like, catalytic domain"/>
    <property type="match status" value="1"/>
</dbReference>
<dbReference type="InterPro" id="IPR004101">
    <property type="entry name" value="Mur_ligase_C"/>
</dbReference>
<comment type="catalytic activity">
    <reaction evidence="8">
        <text>UDP-N-acetyl-alpha-D-muramate + L-alanine + ATP = UDP-N-acetyl-alpha-D-muramoyl-L-alanine + ADP + phosphate + H(+)</text>
        <dbReference type="Rhea" id="RHEA:23372"/>
        <dbReference type="ChEBI" id="CHEBI:15378"/>
        <dbReference type="ChEBI" id="CHEBI:30616"/>
        <dbReference type="ChEBI" id="CHEBI:43474"/>
        <dbReference type="ChEBI" id="CHEBI:57972"/>
        <dbReference type="ChEBI" id="CHEBI:70757"/>
        <dbReference type="ChEBI" id="CHEBI:83898"/>
        <dbReference type="ChEBI" id="CHEBI:456216"/>
        <dbReference type="EC" id="6.3.2.8"/>
    </reaction>
</comment>
<dbReference type="NCBIfam" id="TIGR01082">
    <property type="entry name" value="murC"/>
    <property type="match status" value="1"/>
</dbReference>
<evidence type="ECO:0000256" key="5">
    <source>
        <dbReference type="ARBA" id="ARBA00022598"/>
    </source>
</evidence>
<reference evidence="12 13" key="1">
    <citation type="submission" date="2019-10" db="EMBL/GenBank/DDBJ databases">
        <authorList>
            <person name="Palmer J.M."/>
        </authorList>
    </citation>
    <scope>NUCLEOTIDE SEQUENCE [LARGE SCALE GENOMIC DNA]</scope>
    <source>
        <strain evidence="12 13">TWF694</strain>
    </source>
</reference>
<comment type="caution">
    <text evidence="12">The sequence shown here is derived from an EMBL/GenBank/DDBJ whole genome shotgun (WGS) entry which is preliminary data.</text>
</comment>
<dbReference type="GO" id="GO:0008763">
    <property type="term" value="F:UDP-N-acetylmuramate-L-alanine ligase activity"/>
    <property type="evidence" value="ECO:0007669"/>
    <property type="project" value="UniProtKB-EC"/>
</dbReference>
<dbReference type="PANTHER" id="PTHR43445">
    <property type="entry name" value="UDP-N-ACETYLMURAMATE--L-ALANINE LIGASE-RELATED"/>
    <property type="match status" value="1"/>
</dbReference>
<evidence type="ECO:0000256" key="4">
    <source>
        <dbReference type="ARBA" id="ARBA00022490"/>
    </source>
</evidence>
<dbReference type="InterPro" id="IPR013221">
    <property type="entry name" value="Mur_ligase_cen"/>
</dbReference>
<dbReference type="Pfam" id="PF01225">
    <property type="entry name" value="Mur_ligase"/>
    <property type="match status" value="1"/>
</dbReference>
<dbReference type="InterPro" id="IPR036565">
    <property type="entry name" value="Mur-like_cat_sf"/>
</dbReference>
<dbReference type="PANTHER" id="PTHR43445:SF3">
    <property type="entry name" value="UDP-N-ACETYLMURAMATE--L-ALANINE LIGASE"/>
    <property type="match status" value="1"/>
</dbReference>
<dbReference type="InterPro" id="IPR005758">
    <property type="entry name" value="UDP-N-AcMur_Ala_ligase_MurC"/>
</dbReference>
<dbReference type="Proteomes" id="UP001365542">
    <property type="component" value="Unassembled WGS sequence"/>
</dbReference>